<comment type="caution">
    <text evidence="1">The sequence shown here is derived from an EMBL/GenBank/DDBJ whole genome shotgun (WGS) entry which is preliminary data.</text>
</comment>
<name>X1UIP8_9ZZZZ</name>
<gene>
    <name evidence="1" type="ORF">S12H4_26771</name>
</gene>
<dbReference type="EMBL" id="BARW01015223">
    <property type="protein sequence ID" value="GAI92239.1"/>
    <property type="molecule type" value="Genomic_DNA"/>
</dbReference>
<dbReference type="AlphaFoldDB" id="X1UIP8"/>
<accession>X1UIP8</accession>
<organism evidence="1">
    <name type="scientific">marine sediment metagenome</name>
    <dbReference type="NCBI Taxonomy" id="412755"/>
    <lineage>
        <taxon>unclassified sequences</taxon>
        <taxon>metagenomes</taxon>
        <taxon>ecological metagenomes</taxon>
    </lineage>
</organism>
<protein>
    <submittedName>
        <fullName evidence="1">Uncharacterized protein</fullName>
    </submittedName>
</protein>
<reference evidence="1" key="1">
    <citation type="journal article" date="2014" name="Front. Microbiol.">
        <title>High frequency of phylogenetically diverse reductive dehalogenase-homologous genes in deep subseafloor sedimentary metagenomes.</title>
        <authorList>
            <person name="Kawai M."/>
            <person name="Futagami T."/>
            <person name="Toyoda A."/>
            <person name="Takaki Y."/>
            <person name="Nishi S."/>
            <person name="Hori S."/>
            <person name="Arai W."/>
            <person name="Tsubouchi T."/>
            <person name="Morono Y."/>
            <person name="Uchiyama I."/>
            <person name="Ito T."/>
            <person name="Fujiyama A."/>
            <person name="Inagaki F."/>
            <person name="Takami H."/>
        </authorList>
    </citation>
    <scope>NUCLEOTIDE SEQUENCE</scope>
    <source>
        <strain evidence="1">Expedition CK06-06</strain>
    </source>
</reference>
<feature type="non-terminal residue" evidence="1">
    <location>
        <position position="1"/>
    </location>
</feature>
<evidence type="ECO:0000313" key="1">
    <source>
        <dbReference type="EMBL" id="GAI92239.1"/>
    </source>
</evidence>
<sequence length="63" mass="7155">YYILIPKGEWERFSKSLNKAAIAMSKSVGELGDAFGRVAKALKDDKFYKAICEANKYIKEHNV</sequence>
<proteinExistence type="predicted"/>